<feature type="transmembrane region" description="Helical" evidence="7">
    <location>
        <begin position="399"/>
        <end position="419"/>
    </location>
</feature>
<evidence type="ECO:0000256" key="1">
    <source>
        <dbReference type="ARBA" id="ARBA00004651"/>
    </source>
</evidence>
<evidence type="ECO:0000313" key="10">
    <source>
        <dbReference type="Proteomes" id="UP000663090"/>
    </source>
</evidence>
<feature type="domain" description="Major facilitator superfamily (MFS) profile" evidence="8">
    <location>
        <begin position="11"/>
        <end position="425"/>
    </location>
</feature>
<feature type="transmembrane region" description="Helical" evidence="7">
    <location>
        <begin position="346"/>
        <end position="365"/>
    </location>
</feature>
<dbReference type="Proteomes" id="UP000663090">
    <property type="component" value="Chromosome"/>
</dbReference>
<feature type="transmembrane region" description="Helical" evidence="7">
    <location>
        <begin position="257"/>
        <end position="279"/>
    </location>
</feature>
<dbReference type="EMBL" id="CP071091">
    <property type="protein sequence ID" value="QSQ17529.1"/>
    <property type="molecule type" value="Genomic_DNA"/>
</dbReference>
<dbReference type="CDD" id="cd06173">
    <property type="entry name" value="MFS_MefA_like"/>
    <property type="match status" value="1"/>
</dbReference>
<feature type="transmembrane region" description="Helical" evidence="7">
    <location>
        <begin position="224"/>
        <end position="245"/>
    </location>
</feature>
<reference evidence="9 10" key="1">
    <citation type="submission" date="2021-02" db="EMBL/GenBank/DDBJ databases">
        <title>De Novo genome assembly of isolated myxobacteria.</title>
        <authorList>
            <person name="Stevens D.C."/>
        </authorList>
    </citation>
    <scope>NUCLEOTIDE SEQUENCE [LARGE SCALE GENOMIC DNA]</scope>
    <source>
        <strain evidence="9 10">SCHIC003</strain>
    </source>
</reference>
<gene>
    <name evidence="9" type="ORF">JY572_16450</name>
</gene>
<dbReference type="InterPro" id="IPR036259">
    <property type="entry name" value="MFS_trans_sf"/>
</dbReference>
<feature type="transmembrane region" description="Helical" evidence="7">
    <location>
        <begin position="143"/>
        <end position="165"/>
    </location>
</feature>
<evidence type="ECO:0000256" key="6">
    <source>
        <dbReference type="SAM" id="MobiDB-lite"/>
    </source>
</evidence>
<accession>A0ABX7NGM8</accession>
<keyword evidence="2" id="KW-1003">Cell membrane</keyword>
<dbReference type="PANTHER" id="PTHR23513:SF11">
    <property type="entry name" value="STAPHYLOFERRIN A TRANSPORTER"/>
    <property type="match status" value="1"/>
</dbReference>
<protein>
    <submittedName>
        <fullName evidence="9">MFS transporter</fullName>
    </submittedName>
</protein>
<sequence length="452" mass="46620">MTTATHFSLGRALSVWLGQVLSLFGSSLTSFALGVWMYQTTGGVTRFALIMLCAALPGVLLGPVTGALVDRWPLRRVLLLSDMVAGLMTMVLALLLLTGQLRPWHAYITTAIVSMASAFQQPAFAVLVSTVVPPQHLGRANGLIQLGLACAQLGAPLASAALLAVVGLEGILLLDAGTFILGVLPLFLLRIPERPTASSSTEGPPSLLSLVREGGAYLRGTPGLLALFLFLAGSNFITGVVEVLVTPLVLALADVKALGMLTTAGGIGLLVGSVVMSAWGGPRRQVHGVLLFQLTCGLSLIVVGFGTSLPLLAAVSFAFFFGIPIINGASQSLLQRIVPMALRGRVFAFSSAITGMMLPLAYALSGPLADLVFEPALRPGGSLVPLFGTLIGTGAGRGIALMFLLAGTLTVLLTGLAALHRPLRVLDARPEAAPGPMASEPPIPTSSEGAMP</sequence>
<organism evidence="9 10">
    <name type="scientific">Myxococcus landrumensis</name>
    <dbReference type="NCBI Taxonomy" id="2813577"/>
    <lineage>
        <taxon>Bacteria</taxon>
        <taxon>Pseudomonadati</taxon>
        <taxon>Myxococcota</taxon>
        <taxon>Myxococcia</taxon>
        <taxon>Myxococcales</taxon>
        <taxon>Cystobacterineae</taxon>
        <taxon>Myxococcaceae</taxon>
        <taxon>Myxococcus</taxon>
    </lineage>
</organism>
<evidence type="ECO:0000259" key="8">
    <source>
        <dbReference type="PROSITE" id="PS50850"/>
    </source>
</evidence>
<feature type="transmembrane region" description="Helical" evidence="7">
    <location>
        <begin position="77"/>
        <end position="98"/>
    </location>
</feature>
<keyword evidence="10" id="KW-1185">Reference proteome</keyword>
<evidence type="ECO:0000256" key="5">
    <source>
        <dbReference type="ARBA" id="ARBA00023136"/>
    </source>
</evidence>
<dbReference type="PANTHER" id="PTHR23513">
    <property type="entry name" value="INTEGRAL MEMBRANE EFFLUX PROTEIN-RELATED"/>
    <property type="match status" value="1"/>
</dbReference>
<feature type="transmembrane region" description="Helical" evidence="7">
    <location>
        <begin position="286"/>
        <end position="305"/>
    </location>
</feature>
<dbReference type="Gene3D" id="1.20.1250.20">
    <property type="entry name" value="MFS general substrate transporter like domains"/>
    <property type="match status" value="1"/>
</dbReference>
<dbReference type="InterPro" id="IPR020846">
    <property type="entry name" value="MFS_dom"/>
</dbReference>
<feature type="transmembrane region" description="Helical" evidence="7">
    <location>
        <begin position="171"/>
        <end position="189"/>
    </location>
</feature>
<proteinExistence type="predicted"/>
<dbReference type="InterPro" id="IPR011701">
    <property type="entry name" value="MFS"/>
</dbReference>
<dbReference type="Pfam" id="PF07690">
    <property type="entry name" value="MFS_1"/>
    <property type="match status" value="1"/>
</dbReference>
<dbReference type="SUPFAM" id="SSF103473">
    <property type="entry name" value="MFS general substrate transporter"/>
    <property type="match status" value="1"/>
</dbReference>
<keyword evidence="4 7" id="KW-1133">Transmembrane helix</keyword>
<feature type="transmembrane region" description="Helical" evidence="7">
    <location>
        <begin position="12"/>
        <end position="38"/>
    </location>
</feature>
<dbReference type="PROSITE" id="PS50850">
    <property type="entry name" value="MFS"/>
    <property type="match status" value="1"/>
</dbReference>
<keyword evidence="5 7" id="KW-0472">Membrane</keyword>
<feature type="region of interest" description="Disordered" evidence="6">
    <location>
        <begin position="430"/>
        <end position="452"/>
    </location>
</feature>
<evidence type="ECO:0000256" key="4">
    <source>
        <dbReference type="ARBA" id="ARBA00022989"/>
    </source>
</evidence>
<keyword evidence="3 7" id="KW-0812">Transmembrane</keyword>
<feature type="transmembrane region" description="Helical" evidence="7">
    <location>
        <begin position="44"/>
        <end position="65"/>
    </location>
</feature>
<evidence type="ECO:0000313" key="9">
    <source>
        <dbReference type="EMBL" id="QSQ17529.1"/>
    </source>
</evidence>
<comment type="subcellular location">
    <subcellularLocation>
        <location evidence="1">Cell membrane</location>
        <topology evidence="1">Multi-pass membrane protein</topology>
    </subcellularLocation>
</comment>
<feature type="transmembrane region" description="Helical" evidence="7">
    <location>
        <begin position="311"/>
        <end position="334"/>
    </location>
</feature>
<name>A0ABX7NGM8_9BACT</name>
<evidence type="ECO:0000256" key="7">
    <source>
        <dbReference type="SAM" id="Phobius"/>
    </source>
</evidence>
<evidence type="ECO:0000256" key="3">
    <source>
        <dbReference type="ARBA" id="ARBA00022692"/>
    </source>
</evidence>
<dbReference type="RefSeq" id="WP_206719148.1">
    <property type="nucleotide sequence ID" value="NZ_CP071091.1"/>
</dbReference>
<evidence type="ECO:0000256" key="2">
    <source>
        <dbReference type="ARBA" id="ARBA00022475"/>
    </source>
</evidence>
<feature type="transmembrane region" description="Helical" evidence="7">
    <location>
        <begin position="104"/>
        <end position="131"/>
    </location>
</feature>